<dbReference type="AlphaFoldDB" id="A0AAE1CP31"/>
<evidence type="ECO:0000313" key="2">
    <source>
        <dbReference type="Proteomes" id="UP001283361"/>
    </source>
</evidence>
<dbReference type="Proteomes" id="UP001283361">
    <property type="component" value="Unassembled WGS sequence"/>
</dbReference>
<reference evidence="1" key="1">
    <citation type="journal article" date="2023" name="G3 (Bethesda)">
        <title>A reference genome for the long-term kleptoplast-retaining sea slug Elysia crispata morphotype clarki.</title>
        <authorList>
            <person name="Eastman K.E."/>
            <person name="Pendleton A.L."/>
            <person name="Shaikh M.A."/>
            <person name="Suttiyut T."/>
            <person name="Ogas R."/>
            <person name="Tomko P."/>
            <person name="Gavelis G."/>
            <person name="Widhalm J.R."/>
            <person name="Wisecaver J.H."/>
        </authorList>
    </citation>
    <scope>NUCLEOTIDE SEQUENCE</scope>
    <source>
        <strain evidence="1">ECLA1</strain>
    </source>
</reference>
<protein>
    <submittedName>
        <fullName evidence="1">Uncharacterized protein</fullName>
    </submittedName>
</protein>
<keyword evidence="2" id="KW-1185">Reference proteome</keyword>
<accession>A0AAE1CP31</accession>
<proteinExistence type="predicted"/>
<comment type="caution">
    <text evidence="1">The sequence shown here is derived from an EMBL/GenBank/DDBJ whole genome shotgun (WGS) entry which is preliminary data.</text>
</comment>
<name>A0AAE1CP31_9GAST</name>
<dbReference type="EMBL" id="JAWDGP010007363">
    <property type="protein sequence ID" value="KAK3723331.1"/>
    <property type="molecule type" value="Genomic_DNA"/>
</dbReference>
<organism evidence="1 2">
    <name type="scientific">Elysia crispata</name>
    <name type="common">lettuce slug</name>
    <dbReference type="NCBI Taxonomy" id="231223"/>
    <lineage>
        <taxon>Eukaryota</taxon>
        <taxon>Metazoa</taxon>
        <taxon>Spiralia</taxon>
        <taxon>Lophotrochozoa</taxon>
        <taxon>Mollusca</taxon>
        <taxon>Gastropoda</taxon>
        <taxon>Heterobranchia</taxon>
        <taxon>Euthyneura</taxon>
        <taxon>Panpulmonata</taxon>
        <taxon>Sacoglossa</taxon>
        <taxon>Placobranchoidea</taxon>
        <taxon>Plakobranchidae</taxon>
        <taxon>Elysia</taxon>
    </lineage>
</organism>
<sequence>MSSVLFFNIGENERNDVTEFSHSLGRGIQTRKCLKGSRPSPFKLRDAVRSEEKNEERATVTMDDLLKEPNFAGNGKA</sequence>
<gene>
    <name evidence="1" type="ORF">RRG08_059121</name>
</gene>
<evidence type="ECO:0000313" key="1">
    <source>
        <dbReference type="EMBL" id="KAK3723331.1"/>
    </source>
</evidence>